<gene>
    <name evidence="6" type="ORF">H9830_09190</name>
</gene>
<dbReference type="GO" id="GO:0003677">
    <property type="term" value="F:DNA binding"/>
    <property type="evidence" value="ECO:0007669"/>
    <property type="project" value="UniProtKB-KW"/>
</dbReference>
<keyword evidence="1" id="KW-0805">Transcription regulation</keyword>
<accession>A0A9D1YWN4</accession>
<dbReference type="Gene3D" id="3.30.450.40">
    <property type="match status" value="1"/>
</dbReference>
<evidence type="ECO:0000313" key="6">
    <source>
        <dbReference type="EMBL" id="HIY66435.1"/>
    </source>
</evidence>
<feature type="domain" description="IclR-ED" evidence="5">
    <location>
        <begin position="67"/>
        <end position="231"/>
    </location>
</feature>
<dbReference type="InterPro" id="IPR005471">
    <property type="entry name" value="Tscrpt_reg_IclR_N"/>
</dbReference>
<name>A0A9D1YWN4_9MICO</name>
<dbReference type="SUPFAM" id="SSF55781">
    <property type="entry name" value="GAF domain-like"/>
    <property type="match status" value="1"/>
</dbReference>
<dbReference type="SMART" id="SM00346">
    <property type="entry name" value="HTH_ICLR"/>
    <property type="match status" value="1"/>
</dbReference>
<dbReference type="AlphaFoldDB" id="A0A9D1YWN4"/>
<protein>
    <submittedName>
        <fullName evidence="6">Helix-turn-helix domain-containing protein</fullName>
    </submittedName>
</protein>
<dbReference type="SUPFAM" id="SSF46785">
    <property type="entry name" value="Winged helix' DNA-binding domain"/>
    <property type="match status" value="1"/>
</dbReference>
<sequence length="233" mass="24517">MNAAPASQTLSRGLSILEQLSEHSPLSIDEIAAGLNVHRSVAYRLVRTLEHHRLVIRDAAGLCVLGPQMTVLAAGVNRDLQSVAAAEVNALAHELELTCFFGMLDGDDFVTLVSAAPRIAGATLAQRPGSRHPITVGAPSKAVLAGMPDAAWPVDVEDALLSDVQLARERGWAESHDEVIPTVTSLAVSLPVVGGVRSALAVLAMQALPRPEEIAQRLHDSSHRIASQLGAGH</sequence>
<feature type="domain" description="HTH iclR-type" evidence="4">
    <location>
        <begin position="7"/>
        <end position="67"/>
    </location>
</feature>
<dbReference type="GO" id="GO:0003700">
    <property type="term" value="F:DNA-binding transcription factor activity"/>
    <property type="evidence" value="ECO:0007669"/>
    <property type="project" value="TreeGrafter"/>
</dbReference>
<evidence type="ECO:0000256" key="1">
    <source>
        <dbReference type="ARBA" id="ARBA00023015"/>
    </source>
</evidence>
<dbReference type="InterPro" id="IPR029016">
    <property type="entry name" value="GAF-like_dom_sf"/>
</dbReference>
<evidence type="ECO:0000256" key="2">
    <source>
        <dbReference type="ARBA" id="ARBA00023125"/>
    </source>
</evidence>
<dbReference type="EMBL" id="DXDC01000279">
    <property type="protein sequence ID" value="HIY66435.1"/>
    <property type="molecule type" value="Genomic_DNA"/>
</dbReference>
<keyword evidence="2" id="KW-0238">DNA-binding</keyword>
<dbReference type="Proteomes" id="UP000824005">
    <property type="component" value="Unassembled WGS sequence"/>
</dbReference>
<dbReference type="PROSITE" id="PS51078">
    <property type="entry name" value="ICLR_ED"/>
    <property type="match status" value="1"/>
</dbReference>
<reference evidence="6" key="2">
    <citation type="submission" date="2021-04" db="EMBL/GenBank/DDBJ databases">
        <authorList>
            <person name="Gilroy R."/>
        </authorList>
    </citation>
    <scope>NUCLEOTIDE SEQUENCE</scope>
    <source>
        <strain evidence="6">ChiGjej1B1-98</strain>
    </source>
</reference>
<organism evidence="6 7">
    <name type="scientific">Candidatus Agrococcus pullicola</name>
    <dbReference type="NCBI Taxonomy" id="2838429"/>
    <lineage>
        <taxon>Bacteria</taxon>
        <taxon>Bacillati</taxon>
        <taxon>Actinomycetota</taxon>
        <taxon>Actinomycetes</taxon>
        <taxon>Micrococcales</taxon>
        <taxon>Microbacteriaceae</taxon>
        <taxon>Agrococcus</taxon>
    </lineage>
</organism>
<dbReference type="InterPro" id="IPR036390">
    <property type="entry name" value="WH_DNA-bd_sf"/>
</dbReference>
<dbReference type="PANTHER" id="PTHR30136:SF24">
    <property type="entry name" value="HTH-TYPE TRANSCRIPTIONAL REPRESSOR ALLR"/>
    <property type="match status" value="1"/>
</dbReference>
<dbReference type="InterPro" id="IPR036388">
    <property type="entry name" value="WH-like_DNA-bd_sf"/>
</dbReference>
<reference evidence="6" key="1">
    <citation type="journal article" date="2021" name="PeerJ">
        <title>Extensive microbial diversity within the chicken gut microbiome revealed by metagenomics and culture.</title>
        <authorList>
            <person name="Gilroy R."/>
            <person name="Ravi A."/>
            <person name="Getino M."/>
            <person name="Pursley I."/>
            <person name="Horton D.L."/>
            <person name="Alikhan N.F."/>
            <person name="Baker D."/>
            <person name="Gharbi K."/>
            <person name="Hall N."/>
            <person name="Watson M."/>
            <person name="Adriaenssens E.M."/>
            <person name="Foster-Nyarko E."/>
            <person name="Jarju S."/>
            <person name="Secka A."/>
            <person name="Antonio M."/>
            <person name="Oren A."/>
            <person name="Chaudhuri R.R."/>
            <person name="La Ragione R."/>
            <person name="Hildebrand F."/>
            <person name="Pallen M.J."/>
        </authorList>
    </citation>
    <scope>NUCLEOTIDE SEQUENCE</scope>
    <source>
        <strain evidence="6">ChiGjej1B1-98</strain>
    </source>
</reference>
<comment type="caution">
    <text evidence="6">The sequence shown here is derived from an EMBL/GenBank/DDBJ whole genome shotgun (WGS) entry which is preliminary data.</text>
</comment>
<proteinExistence type="predicted"/>
<dbReference type="PROSITE" id="PS51077">
    <property type="entry name" value="HTH_ICLR"/>
    <property type="match status" value="1"/>
</dbReference>
<dbReference type="PANTHER" id="PTHR30136">
    <property type="entry name" value="HELIX-TURN-HELIX TRANSCRIPTIONAL REGULATOR, ICLR FAMILY"/>
    <property type="match status" value="1"/>
</dbReference>
<dbReference type="InterPro" id="IPR050707">
    <property type="entry name" value="HTH_MetabolicPath_Reg"/>
</dbReference>
<dbReference type="Pfam" id="PF09339">
    <property type="entry name" value="HTH_IclR"/>
    <property type="match status" value="1"/>
</dbReference>
<evidence type="ECO:0000256" key="3">
    <source>
        <dbReference type="ARBA" id="ARBA00023163"/>
    </source>
</evidence>
<dbReference type="Gene3D" id="1.10.10.10">
    <property type="entry name" value="Winged helix-like DNA-binding domain superfamily/Winged helix DNA-binding domain"/>
    <property type="match status" value="1"/>
</dbReference>
<evidence type="ECO:0000313" key="7">
    <source>
        <dbReference type="Proteomes" id="UP000824005"/>
    </source>
</evidence>
<dbReference type="InterPro" id="IPR014757">
    <property type="entry name" value="Tscrpt_reg_IclR_C"/>
</dbReference>
<dbReference type="GO" id="GO:0045892">
    <property type="term" value="P:negative regulation of DNA-templated transcription"/>
    <property type="evidence" value="ECO:0007669"/>
    <property type="project" value="TreeGrafter"/>
</dbReference>
<evidence type="ECO:0000259" key="5">
    <source>
        <dbReference type="PROSITE" id="PS51078"/>
    </source>
</evidence>
<evidence type="ECO:0000259" key="4">
    <source>
        <dbReference type="PROSITE" id="PS51077"/>
    </source>
</evidence>
<keyword evidence="3" id="KW-0804">Transcription</keyword>